<evidence type="ECO:0000256" key="5">
    <source>
        <dbReference type="ARBA" id="ARBA00022679"/>
    </source>
</evidence>
<keyword evidence="12" id="KW-1185">Reference proteome</keyword>
<dbReference type="InterPro" id="IPR036291">
    <property type="entry name" value="NAD(P)-bd_dom_sf"/>
</dbReference>
<comment type="caution">
    <text evidence="11">The sequence shown here is derived from an EMBL/GenBank/DDBJ whole genome shotgun (WGS) entry which is preliminary data.</text>
</comment>
<keyword evidence="8 9" id="KW-0472">Membrane</keyword>
<dbReference type="Gene3D" id="3.40.50.720">
    <property type="entry name" value="NAD(P)-binding Rossmann-like Domain"/>
    <property type="match status" value="1"/>
</dbReference>
<protein>
    <submittedName>
        <fullName evidence="11">Undecaprenyl-phosphate galactose phosphotransferase, WbaP</fullName>
        <ecNumber evidence="11">2.7.8.6</ecNumber>
    </submittedName>
</protein>
<dbReference type="eggNOG" id="COG2148">
    <property type="taxonomic scope" value="Bacteria"/>
</dbReference>
<dbReference type="Pfam" id="PF13727">
    <property type="entry name" value="CoA_binding_3"/>
    <property type="match status" value="1"/>
</dbReference>
<accession>C9LPM1</accession>
<feature type="transmembrane region" description="Helical" evidence="9">
    <location>
        <begin position="343"/>
        <end position="368"/>
    </location>
</feature>
<dbReference type="PANTHER" id="PTHR30576">
    <property type="entry name" value="COLANIC BIOSYNTHESIS UDP-GLUCOSE LIPID CARRIER TRANSFERASE"/>
    <property type="match status" value="1"/>
</dbReference>
<organism evidence="11 12">
    <name type="scientific">Dialister invisus DSM 15470</name>
    <dbReference type="NCBI Taxonomy" id="592028"/>
    <lineage>
        <taxon>Bacteria</taxon>
        <taxon>Bacillati</taxon>
        <taxon>Bacillota</taxon>
        <taxon>Negativicutes</taxon>
        <taxon>Veillonellales</taxon>
        <taxon>Veillonellaceae</taxon>
        <taxon>Dialister</taxon>
    </lineage>
</organism>
<dbReference type="HOGENOM" id="CLU_024920_3_5_9"/>
<sequence length="538" mass="61620">MPEQIQGSGNPFAESDFIRDSFGGTLVACVKQIRYTVKNVKFIVIQDYSLRQRMKQENSQPVKQHKKMNGFADRKLLAGLVFAVGDYMALTLSACLALYLRNIVMTYNVYHINLSYIFFWVPLFFMPFILYSGLYTKRMLTYKMTEKLFYASLYGTVFSIILMFIAQVAGEVSRLFVIFFVLFNFILLCFVRFLTNKILRKLRLLQIPILILGAGLSGEAITKEIRKDSGMGYKIIGFLEDNKPKTQYVSRYPILGGFGDLEKVVRETSVESVLIAAPGLSQSALSDLIYRAQFLVKDVGVIPNLVGVPMSNIEAESFFDAKIMVLHIKNNLARKSNQIVKRLFDVAATIIGGICILPVLFIVAAWIYHDSPGPVIYKHRRIGKNGKEFDCYKFRSMCVNSQEVLEELLASDPAAKEEWDRDFKLKNDPRITRSGAFLRKTSLDELPQLINVLKGEMSLVGPRPIVRKEVPRYEKFIKEYYSVLPGITGVWQVSGRSDIDYPERVRMDSWYVHNWSIWLDIVMLWRTVSVVLKRKGAY</sequence>
<dbReference type="InterPro" id="IPR017475">
    <property type="entry name" value="EPS_sugar_tfrase"/>
</dbReference>
<evidence type="ECO:0000256" key="8">
    <source>
        <dbReference type="ARBA" id="ARBA00023136"/>
    </source>
</evidence>
<evidence type="ECO:0000256" key="4">
    <source>
        <dbReference type="ARBA" id="ARBA00022475"/>
    </source>
</evidence>
<reference evidence="11" key="1">
    <citation type="submission" date="2009-09" db="EMBL/GenBank/DDBJ databases">
        <authorList>
            <person name="Weinstock G."/>
            <person name="Sodergren E."/>
            <person name="Clifton S."/>
            <person name="Fulton L."/>
            <person name="Fulton B."/>
            <person name="Courtney L."/>
            <person name="Fronick C."/>
            <person name="Harrison M."/>
            <person name="Strong C."/>
            <person name="Farmer C."/>
            <person name="Delahaunty K."/>
            <person name="Markovic C."/>
            <person name="Hall O."/>
            <person name="Minx P."/>
            <person name="Tomlinson C."/>
            <person name="Mitreva M."/>
            <person name="Nelson J."/>
            <person name="Hou S."/>
            <person name="Wollam A."/>
            <person name="Pepin K.H."/>
            <person name="Johnson M."/>
            <person name="Bhonagiri V."/>
            <person name="Nash W.E."/>
            <person name="Warren W."/>
            <person name="Chinwalla A."/>
            <person name="Mardis E.R."/>
            <person name="Wilson R.K."/>
        </authorList>
    </citation>
    <scope>NUCLEOTIDE SEQUENCE [LARGE SCALE GENOMIC DNA]</scope>
    <source>
        <strain evidence="11">DSM 15470</strain>
    </source>
</reference>
<name>C9LPM1_9FIRM</name>
<dbReference type="EMBL" id="ACIM02000001">
    <property type="protein sequence ID" value="EEW97507.1"/>
    <property type="molecule type" value="Genomic_DNA"/>
</dbReference>
<keyword evidence="7 9" id="KW-1133">Transmembrane helix</keyword>
<dbReference type="Proteomes" id="UP000004736">
    <property type="component" value="Unassembled WGS sequence"/>
</dbReference>
<comment type="subcellular location">
    <subcellularLocation>
        <location evidence="2">Cell membrane</location>
    </subcellularLocation>
    <subcellularLocation>
        <location evidence="1">Membrane</location>
        <topology evidence="1">Multi-pass membrane protein</topology>
    </subcellularLocation>
</comment>
<feature type="transmembrane region" description="Helical" evidence="9">
    <location>
        <begin position="175"/>
        <end position="194"/>
    </location>
</feature>
<dbReference type="InterPro" id="IPR003362">
    <property type="entry name" value="Bact_transf"/>
</dbReference>
<dbReference type="Pfam" id="PF02397">
    <property type="entry name" value="Bac_transf"/>
    <property type="match status" value="1"/>
</dbReference>
<evidence type="ECO:0000256" key="3">
    <source>
        <dbReference type="ARBA" id="ARBA00006464"/>
    </source>
</evidence>
<feature type="domain" description="Bacterial sugar transferase" evidence="10">
    <location>
        <begin position="341"/>
        <end position="533"/>
    </location>
</feature>
<gene>
    <name evidence="11" type="primary">wbaP</name>
    <name evidence="11" type="ORF">GCWU000321_01501</name>
</gene>
<keyword evidence="5 11" id="KW-0808">Transferase</keyword>
<evidence type="ECO:0000256" key="9">
    <source>
        <dbReference type="SAM" id="Phobius"/>
    </source>
</evidence>
<keyword evidence="4" id="KW-1003">Cell membrane</keyword>
<comment type="similarity">
    <text evidence="3">Belongs to the bacterial sugar transferase family.</text>
</comment>
<dbReference type="GO" id="GO:0000271">
    <property type="term" value="P:polysaccharide biosynthetic process"/>
    <property type="evidence" value="ECO:0007669"/>
    <property type="project" value="InterPro"/>
</dbReference>
<dbReference type="GO" id="GO:0005886">
    <property type="term" value="C:plasma membrane"/>
    <property type="evidence" value="ECO:0007669"/>
    <property type="project" value="UniProtKB-SubCell"/>
</dbReference>
<dbReference type="NCBIfam" id="TIGR03025">
    <property type="entry name" value="EPS_sugtrans"/>
    <property type="match status" value="1"/>
</dbReference>
<dbReference type="NCBIfam" id="TIGR03022">
    <property type="entry name" value="WbaP_sugtrans"/>
    <property type="match status" value="1"/>
</dbReference>
<dbReference type="AlphaFoldDB" id="C9LPM1"/>
<evidence type="ECO:0000313" key="12">
    <source>
        <dbReference type="Proteomes" id="UP000004736"/>
    </source>
</evidence>
<proteinExistence type="inferred from homology"/>
<dbReference type="EC" id="2.7.8.6" evidence="11"/>
<evidence type="ECO:0000256" key="1">
    <source>
        <dbReference type="ARBA" id="ARBA00004141"/>
    </source>
</evidence>
<evidence type="ECO:0000256" key="7">
    <source>
        <dbReference type="ARBA" id="ARBA00022989"/>
    </source>
</evidence>
<evidence type="ECO:0000256" key="2">
    <source>
        <dbReference type="ARBA" id="ARBA00004236"/>
    </source>
</evidence>
<feature type="transmembrane region" description="Helical" evidence="9">
    <location>
        <begin position="148"/>
        <end position="169"/>
    </location>
</feature>
<feature type="transmembrane region" description="Helical" evidence="9">
    <location>
        <begin position="112"/>
        <end position="136"/>
    </location>
</feature>
<evidence type="ECO:0000256" key="6">
    <source>
        <dbReference type="ARBA" id="ARBA00022692"/>
    </source>
</evidence>
<dbReference type="GO" id="GO:0047360">
    <property type="term" value="F:undecaprenyl-phosphate galactose phosphotransferase activity"/>
    <property type="evidence" value="ECO:0007669"/>
    <property type="project" value="UniProtKB-EC"/>
</dbReference>
<dbReference type="InterPro" id="IPR017472">
    <property type="entry name" value="Undecaprenyl-P_galact_Ptfrase"/>
</dbReference>
<dbReference type="PANTHER" id="PTHR30576:SF4">
    <property type="entry name" value="UNDECAPRENYL-PHOSPHATE GALACTOSE PHOSPHOTRANSFERASE"/>
    <property type="match status" value="1"/>
</dbReference>
<feature type="transmembrane region" description="Helical" evidence="9">
    <location>
        <begin position="76"/>
        <end position="100"/>
    </location>
</feature>
<dbReference type="SUPFAM" id="SSF51735">
    <property type="entry name" value="NAD(P)-binding Rossmann-fold domains"/>
    <property type="match status" value="1"/>
</dbReference>
<evidence type="ECO:0000313" key="11">
    <source>
        <dbReference type="EMBL" id="EEW97507.1"/>
    </source>
</evidence>
<evidence type="ECO:0000259" key="10">
    <source>
        <dbReference type="Pfam" id="PF02397"/>
    </source>
</evidence>
<keyword evidence="6 9" id="KW-0812">Transmembrane</keyword>
<dbReference type="STRING" id="592028.GCWU000321_01501"/>